<dbReference type="EMBL" id="MN740006">
    <property type="protein sequence ID" value="QHT83092.1"/>
    <property type="molecule type" value="Genomic_DNA"/>
</dbReference>
<accession>A0A6C0HQZ4</accession>
<proteinExistence type="predicted"/>
<dbReference type="SUPFAM" id="SSF54001">
    <property type="entry name" value="Cysteine proteinases"/>
    <property type="match status" value="1"/>
</dbReference>
<feature type="domain" description="Ubiquitin-like protease family profile" evidence="3">
    <location>
        <begin position="171"/>
        <end position="284"/>
    </location>
</feature>
<protein>
    <recommendedName>
        <fullName evidence="3">Ubiquitin-like protease family profile domain-containing protein</fullName>
    </recommendedName>
</protein>
<keyword evidence="2" id="KW-0378">Hydrolase</keyword>
<keyword evidence="1" id="KW-0645">Protease</keyword>
<dbReference type="GO" id="GO:0006508">
    <property type="term" value="P:proteolysis"/>
    <property type="evidence" value="ECO:0007669"/>
    <property type="project" value="UniProtKB-KW"/>
</dbReference>
<dbReference type="InterPro" id="IPR003653">
    <property type="entry name" value="Peptidase_C48_C"/>
</dbReference>
<dbReference type="InterPro" id="IPR038765">
    <property type="entry name" value="Papain-like_cys_pep_sf"/>
</dbReference>
<evidence type="ECO:0000256" key="2">
    <source>
        <dbReference type="ARBA" id="ARBA00022801"/>
    </source>
</evidence>
<dbReference type="GO" id="GO:0008234">
    <property type="term" value="F:cysteine-type peptidase activity"/>
    <property type="evidence" value="ECO:0007669"/>
    <property type="project" value="InterPro"/>
</dbReference>
<dbReference type="Gene3D" id="3.40.395.10">
    <property type="entry name" value="Adenoviral Proteinase, Chain A"/>
    <property type="match status" value="1"/>
</dbReference>
<name>A0A6C0HQZ4_9ZZZZ</name>
<evidence type="ECO:0000313" key="4">
    <source>
        <dbReference type="EMBL" id="QHT83092.1"/>
    </source>
</evidence>
<reference evidence="4" key="1">
    <citation type="journal article" date="2020" name="Nature">
        <title>Giant virus diversity and host interactions through global metagenomics.</title>
        <authorList>
            <person name="Schulz F."/>
            <person name="Roux S."/>
            <person name="Paez-Espino D."/>
            <person name="Jungbluth S."/>
            <person name="Walsh D.A."/>
            <person name="Denef V.J."/>
            <person name="McMahon K.D."/>
            <person name="Konstantinidis K.T."/>
            <person name="Eloe-Fadrosh E.A."/>
            <person name="Kyrpides N.C."/>
            <person name="Woyke T."/>
        </authorList>
    </citation>
    <scope>NUCLEOTIDE SEQUENCE</scope>
    <source>
        <strain evidence="4">GVMAG-M-3300023184-167</strain>
    </source>
</reference>
<sequence length="287" mass="33721">MKSRKSRRLSKLLKKKFYGGAICSPTRKASGGTCYKDSELMHIRNVWNNYSSDKITATTTREIWKQLHDKMKNVCKDENCWAEQPFLHNTDLKSSFAPKHPKSWNSNPNEWLSSVDILSVMKQYEKAYKCFKFLGPYPIDFDGEKGKCVEREMCDFQLKKYIDKGYKKIGFVFNTDPHYKSGEHWISLFINLKTQEIFFFDSAGDKVPSEIKAFVDRIIQQGSQLSLNIHFDQNEKTHQHTSTECGMYALYFIINMLKDTTNSKKIKTTRIPDKDVFRMRKRYFNQA</sequence>
<evidence type="ECO:0000259" key="3">
    <source>
        <dbReference type="Pfam" id="PF02902"/>
    </source>
</evidence>
<organism evidence="4">
    <name type="scientific">viral metagenome</name>
    <dbReference type="NCBI Taxonomy" id="1070528"/>
    <lineage>
        <taxon>unclassified sequences</taxon>
        <taxon>metagenomes</taxon>
        <taxon>organismal metagenomes</taxon>
    </lineage>
</organism>
<dbReference type="Pfam" id="PF02902">
    <property type="entry name" value="Peptidase_C48"/>
    <property type="match status" value="1"/>
</dbReference>
<dbReference type="AlphaFoldDB" id="A0A6C0HQZ4"/>
<evidence type="ECO:0000256" key="1">
    <source>
        <dbReference type="ARBA" id="ARBA00022670"/>
    </source>
</evidence>